<organism evidence="1 2">
    <name type="scientific">Mycena rosella</name>
    <name type="common">Pink bonnet</name>
    <name type="synonym">Agaricus rosellus</name>
    <dbReference type="NCBI Taxonomy" id="1033263"/>
    <lineage>
        <taxon>Eukaryota</taxon>
        <taxon>Fungi</taxon>
        <taxon>Dikarya</taxon>
        <taxon>Basidiomycota</taxon>
        <taxon>Agaricomycotina</taxon>
        <taxon>Agaricomycetes</taxon>
        <taxon>Agaricomycetidae</taxon>
        <taxon>Agaricales</taxon>
        <taxon>Marasmiineae</taxon>
        <taxon>Mycenaceae</taxon>
        <taxon>Mycena</taxon>
    </lineage>
</organism>
<proteinExistence type="predicted"/>
<protein>
    <submittedName>
        <fullName evidence="1">Uncharacterized protein</fullName>
    </submittedName>
</protein>
<reference evidence="1" key="1">
    <citation type="submission" date="2023-03" db="EMBL/GenBank/DDBJ databases">
        <title>Massive genome expansion in bonnet fungi (Mycena s.s.) driven by repeated elements and novel gene families across ecological guilds.</title>
        <authorList>
            <consortium name="Lawrence Berkeley National Laboratory"/>
            <person name="Harder C.B."/>
            <person name="Miyauchi S."/>
            <person name="Viragh M."/>
            <person name="Kuo A."/>
            <person name="Thoen E."/>
            <person name="Andreopoulos B."/>
            <person name="Lu D."/>
            <person name="Skrede I."/>
            <person name="Drula E."/>
            <person name="Henrissat B."/>
            <person name="Morin E."/>
            <person name="Kohler A."/>
            <person name="Barry K."/>
            <person name="LaButti K."/>
            <person name="Morin E."/>
            <person name="Salamov A."/>
            <person name="Lipzen A."/>
            <person name="Mereny Z."/>
            <person name="Hegedus B."/>
            <person name="Baldrian P."/>
            <person name="Stursova M."/>
            <person name="Weitz H."/>
            <person name="Taylor A."/>
            <person name="Grigoriev I.V."/>
            <person name="Nagy L.G."/>
            <person name="Martin F."/>
            <person name="Kauserud H."/>
        </authorList>
    </citation>
    <scope>NUCLEOTIDE SEQUENCE</scope>
    <source>
        <strain evidence="1">CBHHK067</strain>
    </source>
</reference>
<evidence type="ECO:0000313" key="2">
    <source>
        <dbReference type="Proteomes" id="UP001221757"/>
    </source>
</evidence>
<dbReference type="AlphaFoldDB" id="A0AAD7GT95"/>
<accession>A0AAD7GT95</accession>
<name>A0AAD7GT95_MYCRO</name>
<gene>
    <name evidence="1" type="ORF">B0H17DRAFT_1126438</name>
</gene>
<sequence>MWRPLTNARFRPTFYVELFQRSQGPGAAIKSWKEISTVFMDFVNPSSSCRRSSVALIRSVKSGLLVGTGGWEEIEKATMARRDEGPHMSDCQMSVCQFGRLEPDSAKGAGIDFLHIWYRWAGEARRRSRTPWMMCAFSEAVQVGRISRARDELTPWGGLNFPFEAIKTY</sequence>
<dbReference type="Proteomes" id="UP001221757">
    <property type="component" value="Unassembled WGS sequence"/>
</dbReference>
<keyword evidence="2" id="KW-1185">Reference proteome</keyword>
<evidence type="ECO:0000313" key="1">
    <source>
        <dbReference type="EMBL" id="KAJ7704790.1"/>
    </source>
</evidence>
<comment type="caution">
    <text evidence="1">The sequence shown here is derived from an EMBL/GenBank/DDBJ whole genome shotgun (WGS) entry which is preliminary data.</text>
</comment>
<dbReference type="EMBL" id="JARKIE010000009">
    <property type="protein sequence ID" value="KAJ7704790.1"/>
    <property type="molecule type" value="Genomic_DNA"/>
</dbReference>